<dbReference type="SMART" id="SM00192">
    <property type="entry name" value="LDLa"/>
    <property type="match status" value="1"/>
</dbReference>
<sequence>MLTDPQLGSKQCEVSCTDGTCIVQTQLCDGSNNCEDGKDEFNCLDSGTRSLMSRQRFDVFRKRPDIFCKHSTCSTQKKLAKSDLIR</sequence>
<feature type="disulfide bond" evidence="2">
    <location>
        <begin position="28"/>
        <end position="43"/>
    </location>
</feature>
<evidence type="ECO:0000256" key="2">
    <source>
        <dbReference type="PROSITE-ProRule" id="PRU00124"/>
    </source>
</evidence>
<dbReference type="CDD" id="cd00112">
    <property type="entry name" value="LDLa"/>
    <property type="match status" value="1"/>
</dbReference>
<evidence type="ECO:0000313" key="4">
    <source>
        <dbReference type="Proteomes" id="UP000828390"/>
    </source>
</evidence>
<reference evidence="3" key="2">
    <citation type="submission" date="2020-11" db="EMBL/GenBank/DDBJ databases">
        <authorList>
            <person name="McCartney M.A."/>
            <person name="Auch B."/>
            <person name="Kono T."/>
            <person name="Mallez S."/>
            <person name="Becker A."/>
            <person name="Gohl D.M."/>
            <person name="Silverstein K.A.T."/>
            <person name="Koren S."/>
            <person name="Bechman K.B."/>
            <person name="Herman A."/>
            <person name="Abrahante J.E."/>
            <person name="Garbe J."/>
        </authorList>
    </citation>
    <scope>NUCLEOTIDE SEQUENCE</scope>
    <source>
        <strain evidence="3">Duluth1</strain>
        <tissue evidence="3">Whole animal</tissue>
    </source>
</reference>
<accession>A0A9D4JRZ0</accession>
<comment type="caution">
    <text evidence="2">Lacks conserved residue(s) required for the propagation of feature annotation.</text>
</comment>
<evidence type="ECO:0000256" key="1">
    <source>
        <dbReference type="ARBA" id="ARBA00023157"/>
    </source>
</evidence>
<dbReference type="InterPro" id="IPR002172">
    <property type="entry name" value="LDrepeatLR_classA_rpt"/>
</dbReference>
<keyword evidence="1 2" id="KW-1015">Disulfide bond</keyword>
<dbReference type="AlphaFoldDB" id="A0A9D4JRZ0"/>
<dbReference type="Pfam" id="PF00057">
    <property type="entry name" value="Ldl_recept_a"/>
    <property type="match status" value="1"/>
</dbReference>
<protein>
    <submittedName>
        <fullName evidence="3">Uncharacterized protein</fullName>
    </submittedName>
</protein>
<proteinExistence type="predicted"/>
<dbReference type="InterPro" id="IPR036055">
    <property type="entry name" value="LDL_receptor-like_sf"/>
</dbReference>
<feature type="disulfide bond" evidence="2">
    <location>
        <begin position="16"/>
        <end position="34"/>
    </location>
</feature>
<name>A0A9D4JRZ0_DREPO</name>
<dbReference type="Gene3D" id="4.10.400.10">
    <property type="entry name" value="Low-density Lipoprotein Receptor"/>
    <property type="match status" value="1"/>
</dbReference>
<gene>
    <name evidence="3" type="ORF">DPMN_124188</name>
</gene>
<keyword evidence="4" id="KW-1185">Reference proteome</keyword>
<comment type="caution">
    <text evidence="3">The sequence shown here is derived from an EMBL/GenBank/DDBJ whole genome shotgun (WGS) entry which is preliminary data.</text>
</comment>
<dbReference type="SUPFAM" id="SSF57424">
    <property type="entry name" value="LDL receptor-like module"/>
    <property type="match status" value="1"/>
</dbReference>
<dbReference type="Proteomes" id="UP000828390">
    <property type="component" value="Unassembled WGS sequence"/>
</dbReference>
<organism evidence="3 4">
    <name type="scientific">Dreissena polymorpha</name>
    <name type="common">Zebra mussel</name>
    <name type="synonym">Mytilus polymorpha</name>
    <dbReference type="NCBI Taxonomy" id="45954"/>
    <lineage>
        <taxon>Eukaryota</taxon>
        <taxon>Metazoa</taxon>
        <taxon>Spiralia</taxon>
        <taxon>Lophotrochozoa</taxon>
        <taxon>Mollusca</taxon>
        <taxon>Bivalvia</taxon>
        <taxon>Autobranchia</taxon>
        <taxon>Heteroconchia</taxon>
        <taxon>Euheterodonta</taxon>
        <taxon>Imparidentia</taxon>
        <taxon>Neoheterodontei</taxon>
        <taxon>Myida</taxon>
        <taxon>Dreissenoidea</taxon>
        <taxon>Dreissenidae</taxon>
        <taxon>Dreissena</taxon>
    </lineage>
</organism>
<evidence type="ECO:0000313" key="3">
    <source>
        <dbReference type="EMBL" id="KAH3822410.1"/>
    </source>
</evidence>
<dbReference type="EMBL" id="JAIWYP010000005">
    <property type="protein sequence ID" value="KAH3822410.1"/>
    <property type="molecule type" value="Genomic_DNA"/>
</dbReference>
<reference evidence="3" key="1">
    <citation type="journal article" date="2019" name="bioRxiv">
        <title>The Genome of the Zebra Mussel, Dreissena polymorpha: A Resource for Invasive Species Research.</title>
        <authorList>
            <person name="McCartney M.A."/>
            <person name="Auch B."/>
            <person name="Kono T."/>
            <person name="Mallez S."/>
            <person name="Zhang Y."/>
            <person name="Obille A."/>
            <person name="Becker A."/>
            <person name="Abrahante J.E."/>
            <person name="Garbe J."/>
            <person name="Badalamenti J.P."/>
            <person name="Herman A."/>
            <person name="Mangelson H."/>
            <person name="Liachko I."/>
            <person name="Sullivan S."/>
            <person name="Sone E.D."/>
            <person name="Koren S."/>
            <person name="Silverstein K.A.T."/>
            <person name="Beckman K.B."/>
            <person name="Gohl D.M."/>
        </authorList>
    </citation>
    <scope>NUCLEOTIDE SEQUENCE</scope>
    <source>
        <strain evidence="3">Duluth1</strain>
        <tissue evidence="3">Whole animal</tissue>
    </source>
</reference>
<dbReference type="PROSITE" id="PS50068">
    <property type="entry name" value="LDLRA_2"/>
    <property type="match status" value="1"/>
</dbReference>